<evidence type="ECO:0000256" key="2">
    <source>
        <dbReference type="ARBA" id="ARBA00023002"/>
    </source>
</evidence>
<dbReference type="PANTHER" id="PTHR24320">
    <property type="entry name" value="RETINOL DEHYDROGENASE"/>
    <property type="match status" value="1"/>
</dbReference>
<dbReference type="GO" id="GO:0016491">
    <property type="term" value="F:oxidoreductase activity"/>
    <property type="evidence" value="ECO:0007669"/>
    <property type="project" value="UniProtKB-KW"/>
</dbReference>
<dbReference type="Proteomes" id="UP000077098">
    <property type="component" value="Unassembled WGS sequence"/>
</dbReference>
<comment type="similarity">
    <text evidence="1">Belongs to the short-chain dehydrogenases/reductases (SDR) family.</text>
</comment>
<dbReference type="Pfam" id="PF00106">
    <property type="entry name" value="adh_short"/>
    <property type="match status" value="1"/>
</dbReference>
<evidence type="ECO:0000313" key="4">
    <source>
        <dbReference type="EMBL" id="OAE49260.1"/>
    </source>
</evidence>
<name>A0A176XIT9_AGRTU</name>
<keyword evidence="2" id="KW-0560">Oxidoreductase</keyword>
<evidence type="ECO:0000256" key="1">
    <source>
        <dbReference type="ARBA" id="ARBA00006484"/>
    </source>
</evidence>
<dbReference type="FunFam" id="3.40.50.720:FF:000594">
    <property type="entry name" value="Short-chain oxidoreductase"/>
    <property type="match status" value="1"/>
</dbReference>
<dbReference type="EMBL" id="LXPS01000003">
    <property type="protein sequence ID" value="OAE49260.1"/>
    <property type="molecule type" value="Genomic_DNA"/>
</dbReference>
<comment type="caution">
    <text evidence="4">The sequence shown here is derived from an EMBL/GenBank/DDBJ whole genome shotgun (WGS) entry which is preliminary data.</text>
</comment>
<dbReference type="PRINTS" id="PR00081">
    <property type="entry name" value="GDHRDH"/>
</dbReference>
<organism evidence="4 5">
    <name type="scientific">Agrobacterium tumefaciens</name>
    <dbReference type="NCBI Taxonomy" id="358"/>
    <lineage>
        <taxon>Bacteria</taxon>
        <taxon>Pseudomonadati</taxon>
        <taxon>Pseudomonadota</taxon>
        <taxon>Alphaproteobacteria</taxon>
        <taxon>Hyphomicrobiales</taxon>
        <taxon>Rhizobiaceae</taxon>
        <taxon>Rhizobium/Agrobacterium group</taxon>
        <taxon>Agrobacterium</taxon>
        <taxon>Agrobacterium tumefaciens complex</taxon>
    </lineage>
</organism>
<evidence type="ECO:0000313" key="5">
    <source>
        <dbReference type="Proteomes" id="UP000077098"/>
    </source>
</evidence>
<gene>
    <name evidence="4" type="ORF">A7J57_01220</name>
</gene>
<dbReference type="PANTHER" id="PTHR24320:SF148">
    <property type="entry name" value="NAD(P)-BINDING ROSSMANN-FOLD SUPERFAMILY PROTEIN"/>
    <property type="match status" value="1"/>
</dbReference>
<accession>A0A176XIT9</accession>
<dbReference type="InterPro" id="IPR002347">
    <property type="entry name" value="SDR_fam"/>
</dbReference>
<proteinExistence type="inferred from homology"/>
<dbReference type="Gene3D" id="3.40.50.720">
    <property type="entry name" value="NAD(P)-binding Rossmann-like Domain"/>
    <property type="match status" value="1"/>
</dbReference>
<dbReference type="InterPro" id="IPR036291">
    <property type="entry name" value="NAD(P)-bd_dom_sf"/>
</dbReference>
<dbReference type="RefSeq" id="WP_063947457.1">
    <property type="nucleotide sequence ID" value="NZ_LXPS01000003.1"/>
</dbReference>
<protein>
    <recommendedName>
        <fullName evidence="3">Probable oxidoreductase</fullName>
    </recommendedName>
</protein>
<reference evidence="4 5" key="1">
    <citation type="submission" date="2016-05" db="EMBL/GenBank/DDBJ databases">
        <authorList>
            <person name="Lavstsen T."/>
            <person name="Jespersen J.S."/>
        </authorList>
    </citation>
    <scope>NUCLEOTIDE SEQUENCE [LARGE SCALE GENOMIC DNA]</scope>
    <source>
        <strain evidence="4 5">KCJ1736</strain>
    </source>
</reference>
<dbReference type="AlphaFoldDB" id="A0A176XIT9"/>
<sequence>MKNNAQTPLGTEWGPAATAQLVADGIDLQGKVVLVTGGASGLGLETTRVLVSKGAEVVVPARRVAEAERALKGIPRTEVHEMELTDSMSVERFATRFLKTGRPIHRLILNAGVMATPLFRDEDGNEGQFATNHLGHFRLATLLWPALKAARGARIVVLSSRGHLIDGVHFDDLRFEKRPYDKWQAYGQSKTANALFAVAADARGKTHGIRAFSVHPGSIVGPLARHLSPQEVDAFGAIDQNGQPIIDPEADMKNFAQGAATTVWCATSPLLDGLGGLYCENSDIAAIEETERKGVRPYAIDPEDAERLWRVSVELTGGDVG</sequence>
<evidence type="ECO:0000256" key="3">
    <source>
        <dbReference type="ARBA" id="ARBA00071493"/>
    </source>
</evidence>
<dbReference type="NCBIfam" id="NF004845">
    <property type="entry name" value="PRK06196.1"/>
    <property type="match status" value="1"/>
</dbReference>
<dbReference type="SUPFAM" id="SSF51735">
    <property type="entry name" value="NAD(P)-binding Rossmann-fold domains"/>
    <property type="match status" value="1"/>
</dbReference>